<dbReference type="AlphaFoldDB" id="J2K5G3"/>
<accession>J2K5G3</accession>
<evidence type="ECO:0000313" key="4">
    <source>
        <dbReference type="Proteomes" id="UP000007509"/>
    </source>
</evidence>
<dbReference type="GO" id="GO:0006508">
    <property type="term" value="P:proteolysis"/>
    <property type="evidence" value="ECO:0007669"/>
    <property type="project" value="UniProtKB-KW"/>
</dbReference>
<reference evidence="3 4" key="1">
    <citation type="journal article" date="2012" name="J. Bacteriol.">
        <title>Twenty-one genome sequences from Pseudomonas species and 19 genome sequences from diverse bacteria isolated from the rhizosphere and endosphere of Populus deltoides.</title>
        <authorList>
            <person name="Brown S.D."/>
            <person name="Utturkar S.M."/>
            <person name="Klingeman D.M."/>
            <person name="Johnson C.M."/>
            <person name="Martin S.L."/>
            <person name="Land M.L."/>
            <person name="Lu T.Y."/>
            <person name="Schadt C.W."/>
            <person name="Doktycz M.J."/>
            <person name="Pelletier D.A."/>
        </authorList>
    </citation>
    <scope>NUCLEOTIDE SEQUENCE [LARGE SCALE GENOMIC DNA]</scope>
    <source>
        <strain evidence="3 4">CF314</strain>
    </source>
</reference>
<keyword evidence="4" id="KW-1185">Reference proteome</keyword>
<proteinExistence type="predicted"/>
<dbReference type="PANTHER" id="PTHR32060:SF30">
    <property type="entry name" value="CARBOXY-TERMINAL PROCESSING PROTEASE CTPA"/>
    <property type="match status" value="1"/>
</dbReference>
<gene>
    <name evidence="3" type="ORF">PMI13_00439</name>
</gene>
<dbReference type="PROSITE" id="PS51257">
    <property type="entry name" value="PROKAR_LIPOPROTEIN"/>
    <property type="match status" value="1"/>
</dbReference>
<organism evidence="3 4">
    <name type="scientific">Chryseobacterium populi</name>
    <dbReference type="NCBI Taxonomy" id="1144316"/>
    <lineage>
        <taxon>Bacteria</taxon>
        <taxon>Pseudomonadati</taxon>
        <taxon>Bacteroidota</taxon>
        <taxon>Flavobacteriia</taxon>
        <taxon>Flavobacteriales</taxon>
        <taxon>Weeksellaceae</taxon>
        <taxon>Chryseobacterium group</taxon>
        <taxon>Chryseobacterium</taxon>
    </lineage>
</organism>
<feature type="signal peptide" evidence="1">
    <location>
        <begin position="1"/>
        <end position="18"/>
    </location>
</feature>
<keyword evidence="3" id="KW-0645">Protease</keyword>
<dbReference type="InterPro" id="IPR005151">
    <property type="entry name" value="Tail-specific_protease"/>
</dbReference>
<dbReference type="GO" id="GO:0030288">
    <property type="term" value="C:outer membrane-bounded periplasmic space"/>
    <property type="evidence" value="ECO:0007669"/>
    <property type="project" value="TreeGrafter"/>
</dbReference>
<dbReference type="GO" id="GO:0004175">
    <property type="term" value="F:endopeptidase activity"/>
    <property type="evidence" value="ECO:0007669"/>
    <property type="project" value="TreeGrafter"/>
</dbReference>
<name>J2K5G3_9FLAO</name>
<dbReference type="SUPFAM" id="SSF52096">
    <property type="entry name" value="ClpP/crotonase"/>
    <property type="match status" value="1"/>
</dbReference>
<evidence type="ECO:0000259" key="2">
    <source>
        <dbReference type="SMART" id="SM00245"/>
    </source>
</evidence>
<dbReference type="RefSeq" id="WP_007840191.1">
    <property type="nucleotide sequence ID" value="NZ_AKJY01000005.1"/>
</dbReference>
<dbReference type="EMBL" id="AKJY01000005">
    <property type="protein sequence ID" value="EJL75430.1"/>
    <property type="molecule type" value="Genomic_DNA"/>
</dbReference>
<sequence>MKIILLFGLIILTSCSSAVIQQQQDVCISPDKLKNDVDYAYTKLKQIHPQLYQYISKRDLDYKMDSLKQTINKPLNPVQFYFKLQPVIAGIHEGHLSLQPPVNRPARDKNKFPGYKGRLFGYFGYYIHGNHLYITENKDPVYPVQPGSEILKINNVPVSQYIERYKKMISSDGFNSTFLSYYLRDTFFFFYTLENGFSDHAQLEISYKHKKKIYTIERGKTNEKDLLQGNETHKKTASANCITNRDLKFLTPDNSVAYMGIKRFSHYDSDKFYKEAFERIKEAKSSYLIIDIRNNYGGSLQEINNLYSYLVSEPFTLIKPSRIKSEFSPLKTNYFRKSSTWEYALKGITYPTFFFLKTLNTYKGKDGKSYYKIKADHITKPSKDAFHGKVYVLINGGSFSASSIFSSKLKFDRRAVLVGEESGGANDGTVAGFYSYQTLPNSKITLPIGILLVNPNITLSHSRRGVIPDIEIRETLKDIIHKNDVQLNWVKNQIEKEKKNTPE</sequence>
<comment type="caution">
    <text evidence="3">The sequence shown here is derived from an EMBL/GenBank/DDBJ whole genome shotgun (WGS) entry which is preliminary data.</text>
</comment>
<dbReference type="PANTHER" id="PTHR32060">
    <property type="entry name" value="TAIL-SPECIFIC PROTEASE"/>
    <property type="match status" value="1"/>
</dbReference>
<keyword evidence="3" id="KW-0378">Hydrolase</keyword>
<keyword evidence="1" id="KW-0732">Signal</keyword>
<dbReference type="OrthoDB" id="5480566at2"/>
<evidence type="ECO:0000313" key="3">
    <source>
        <dbReference type="EMBL" id="EJL75430.1"/>
    </source>
</evidence>
<feature type="domain" description="Tail specific protease" evidence="2">
    <location>
        <begin position="219"/>
        <end position="473"/>
    </location>
</feature>
<dbReference type="Proteomes" id="UP000007509">
    <property type="component" value="Unassembled WGS sequence"/>
</dbReference>
<dbReference type="GO" id="GO:0008236">
    <property type="term" value="F:serine-type peptidase activity"/>
    <property type="evidence" value="ECO:0007669"/>
    <property type="project" value="InterPro"/>
</dbReference>
<dbReference type="SMART" id="SM00245">
    <property type="entry name" value="TSPc"/>
    <property type="match status" value="1"/>
</dbReference>
<feature type="chain" id="PRO_5003750345" evidence="1">
    <location>
        <begin position="19"/>
        <end position="503"/>
    </location>
</feature>
<dbReference type="Gene3D" id="3.90.226.10">
    <property type="entry name" value="2-enoyl-CoA Hydratase, Chain A, domain 1"/>
    <property type="match status" value="1"/>
</dbReference>
<dbReference type="InterPro" id="IPR029045">
    <property type="entry name" value="ClpP/crotonase-like_dom_sf"/>
</dbReference>
<dbReference type="GO" id="GO:0007165">
    <property type="term" value="P:signal transduction"/>
    <property type="evidence" value="ECO:0007669"/>
    <property type="project" value="TreeGrafter"/>
</dbReference>
<dbReference type="Pfam" id="PF03572">
    <property type="entry name" value="Peptidase_S41"/>
    <property type="match status" value="1"/>
</dbReference>
<protein>
    <submittedName>
        <fullName evidence="3">Periplasmic protease</fullName>
    </submittedName>
</protein>
<evidence type="ECO:0000256" key="1">
    <source>
        <dbReference type="SAM" id="SignalP"/>
    </source>
</evidence>
<dbReference type="PATRIC" id="fig|1144316.3.peg.450"/>